<dbReference type="EMBL" id="JBHTLU010000013">
    <property type="protein sequence ID" value="MFD1220652.1"/>
    <property type="molecule type" value="Genomic_DNA"/>
</dbReference>
<dbReference type="InterPro" id="IPR011050">
    <property type="entry name" value="Pectin_lyase_fold/virulence"/>
</dbReference>
<gene>
    <name evidence="2" type="ORF">ACFQ4B_11010</name>
</gene>
<keyword evidence="3" id="KW-1185">Reference proteome</keyword>
<feature type="domain" description="Right handed beta helix" evidence="1">
    <location>
        <begin position="277"/>
        <end position="373"/>
    </location>
</feature>
<organism evidence="2 3">
    <name type="scientific">Paenibacillus vulneris</name>
    <dbReference type="NCBI Taxonomy" id="1133364"/>
    <lineage>
        <taxon>Bacteria</taxon>
        <taxon>Bacillati</taxon>
        <taxon>Bacillota</taxon>
        <taxon>Bacilli</taxon>
        <taxon>Bacillales</taxon>
        <taxon>Paenibacillaceae</taxon>
        <taxon>Paenibacillus</taxon>
    </lineage>
</organism>
<dbReference type="Proteomes" id="UP001597180">
    <property type="component" value="Unassembled WGS sequence"/>
</dbReference>
<dbReference type="InterPro" id="IPR012334">
    <property type="entry name" value="Pectin_lyas_fold"/>
</dbReference>
<comment type="caution">
    <text evidence="2">The sequence shown here is derived from an EMBL/GenBank/DDBJ whole genome shotgun (WGS) entry which is preliminary data.</text>
</comment>
<dbReference type="Gene3D" id="2.160.20.10">
    <property type="entry name" value="Single-stranded right-handed beta-helix, Pectin lyase-like"/>
    <property type="match status" value="2"/>
</dbReference>
<evidence type="ECO:0000313" key="2">
    <source>
        <dbReference type="EMBL" id="MFD1220652.1"/>
    </source>
</evidence>
<dbReference type="SUPFAM" id="SSF51126">
    <property type="entry name" value="Pectin lyase-like"/>
    <property type="match status" value="1"/>
</dbReference>
<evidence type="ECO:0000259" key="1">
    <source>
        <dbReference type="Pfam" id="PF13229"/>
    </source>
</evidence>
<dbReference type="RefSeq" id="WP_345587240.1">
    <property type="nucleotide sequence ID" value="NZ_BAABJG010000006.1"/>
</dbReference>
<accession>A0ABW3UK48</accession>
<name>A0ABW3UK48_9BACL</name>
<dbReference type="InterPro" id="IPR006626">
    <property type="entry name" value="PbH1"/>
</dbReference>
<dbReference type="SMART" id="SM00710">
    <property type="entry name" value="PbH1"/>
    <property type="match status" value="7"/>
</dbReference>
<protein>
    <submittedName>
        <fullName evidence="2">Right-handed parallel beta-helix repeat-containing protein</fullName>
    </submittedName>
</protein>
<dbReference type="Pfam" id="PF13229">
    <property type="entry name" value="Beta_helix"/>
    <property type="match status" value="1"/>
</dbReference>
<sequence>MDGKLKKLKNAQNEYMYPITVSEAVYVDPDTSLKTLLAEMGSKIGSPNSYVIELDRWNIHNDGTDAAATTQGINDALIWAKSSGYNHVLLPAGTYNLVIDTNGVAINMLSGIHFEMKSGCVLQLEGNSSPNYRIIQMQQISHAKVTGGQIVGDKATHQYELSIGFVRGGVNADGSLNDDPNFIRSEVIDRYAHAGLLANFRLWSIAGISASNYSFYQYKDTVSKDTLVNFRTNGEFAPAAPTGRGWFDTIDKVNKMIFVIDISSSPLTDAQIAQIRAKVDSSYYTHEGGYGVAVVSSNHIEIGGIEISHCTGDGVFTGIGVRYEDPSRYTQEEIGQHIYIHDCHIHHCRRQGISLCGPNDVFVVNNTIHHIGYADDGVTTDFRNGTAPMFGIDVESMVGESNIPFKSIYLNQDGLETNYRIYIYNNYIHHNAKGHFVNVDGTHITLQNNTFEGYNIGGISSYPTQWHIKYLNNTFIQCTLVVKGNNVVNGAVFQKANLNLLDVQGAMIDNCQIKDGLFYGSSIYGYLGTPSAIDTATGTFTYKAPHGMGNGAQVCFEQWFGRVPAGISVDKVYYTVNVTATSFQVSETRGGSPVVLTDGGVTGFNLSRYNYGRCYISNITVETDWSDTTGNIGFMPLIAGAVLTNIKVKNGSVSIKAPDNYVGRPNIVTGLTLLESGGILQASDLSNMKVLKVRSKAMGGDVTLGSLTPYSRVNIDSALFQGVQVNLEEAYLTNGTFINSILYKQDRTNKSVIMSSYMENTSLSLHWITNENSITITKCLFNNVSIDASASVKFIDNYNINTGLPDNRMSAPPSGGRYVLGQIIYNSAPKPGGYVGWICTTEGYAANQAWAASKAFAQGARIQAGGHVYEAVTAGTSGTVPPVFPTATGGTVTDNTLIWKEIGLQAVFNTFGPISAN</sequence>
<proteinExistence type="predicted"/>
<dbReference type="InterPro" id="IPR039448">
    <property type="entry name" value="Beta_helix"/>
</dbReference>
<reference evidence="3" key="1">
    <citation type="journal article" date="2019" name="Int. J. Syst. Evol. Microbiol.">
        <title>The Global Catalogue of Microorganisms (GCM) 10K type strain sequencing project: providing services to taxonomists for standard genome sequencing and annotation.</title>
        <authorList>
            <consortium name="The Broad Institute Genomics Platform"/>
            <consortium name="The Broad Institute Genome Sequencing Center for Infectious Disease"/>
            <person name="Wu L."/>
            <person name="Ma J."/>
        </authorList>
    </citation>
    <scope>NUCLEOTIDE SEQUENCE [LARGE SCALE GENOMIC DNA]</scope>
    <source>
        <strain evidence="3">CCUG 53270</strain>
    </source>
</reference>
<evidence type="ECO:0000313" key="3">
    <source>
        <dbReference type="Proteomes" id="UP001597180"/>
    </source>
</evidence>